<dbReference type="Gene3D" id="1.10.10.10">
    <property type="entry name" value="Winged helix-like DNA-binding domain superfamily/Winged helix DNA-binding domain"/>
    <property type="match status" value="1"/>
</dbReference>
<organism evidence="6 7">
    <name type="scientific">Lysinibacillus xylanilyticus</name>
    <dbReference type="NCBI Taxonomy" id="582475"/>
    <lineage>
        <taxon>Bacteria</taxon>
        <taxon>Bacillati</taxon>
        <taxon>Bacillota</taxon>
        <taxon>Bacilli</taxon>
        <taxon>Bacillales</taxon>
        <taxon>Bacillaceae</taxon>
        <taxon>Lysinibacillus</taxon>
    </lineage>
</organism>
<dbReference type="Pfam" id="PF00126">
    <property type="entry name" value="HTH_1"/>
    <property type="match status" value="1"/>
</dbReference>
<keyword evidence="2" id="KW-0805">Transcription regulation</keyword>
<dbReference type="GeneID" id="96599294"/>
<gene>
    <name evidence="6" type="ORF">ACZ11_13750</name>
</gene>
<accession>A0A0K9FFZ8</accession>
<dbReference type="Pfam" id="PF03466">
    <property type="entry name" value="LysR_substrate"/>
    <property type="match status" value="1"/>
</dbReference>
<sequence>MNNVKLQAFCLLVEFKKLAPVAKELGLTAPTVSFHIRSIEEEYGIRLFRTNAGGYRLTEAGEGLYHYARQIVQLQKDMNRFVENLLAGNTGSIRLGASGLPAHIFMPDIIHLVSTAYPDIRISLEVKTAPEIEQKVALQELDFGLIMETKQENSSLNYETIGEDSLVLALSPTHELATKKDITKADVLKNKVLLHTSSSSTNHFIEKWMDPFHPSIYTIELDSVSTIKKMLTFGKTIAFLSVALIEDELKSGILIKKDLHDVTLNRKIQLVYPKSRLDSRMDTFVKNSIYDLAKQLKIYPHMT</sequence>
<dbReference type="InterPro" id="IPR036390">
    <property type="entry name" value="WH_DNA-bd_sf"/>
</dbReference>
<keyword evidence="4" id="KW-0804">Transcription</keyword>
<comment type="similarity">
    <text evidence="1">Belongs to the LysR transcriptional regulatory family.</text>
</comment>
<dbReference type="Proteomes" id="UP000037326">
    <property type="component" value="Unassembled WGS sequence"/>
</dbReference>
<name>A0A0K9FFZ8_9BACI</name>
<dbReference type="PANTHER" id="PTHR30126">
    <property type="entry name" value="HTH-TYPE TRANSCRIPTIONAL REGULATOR"/>
    <property type="match status" value="1"/>
</dbReference>
<dbReference type="PATRIC" id="fig|582475.4.peg.2416"/>
<dbReference type="SUPFAM" id="SSF46785">
    <property type="entry name" value="Winged helix' DNA-binding domain"/>
    <property type="match status" value="1"/>
</dbReference>
<proteinExistence type="inferred from homology"/>
<dbReference type="InterPro" id="IPR005119">
    <property type="entry name" value="LysR_subst-bd"/>
</dbReference>
<dbReference type="Gene3D" id="3.40.190.290">
    <property type="match status" value="1"/>
</dbReference>
<dbReference type="InterPro" id="IPR000847">
    <property type="entry name" value="LysR_HTH_N"/>
</dbReference>
<feature type="domain" description="HTH lysR-type" evidence="5">
    <location>
        <begin position="1"/>
        <end position="58"/>
    </location>
</feature>
<dbReference type="RefSeq" id="WP_049666971.1">
    <property type="nucleotide sequence ID" value="NZ_JBIVOC010000012.1"/>
</dbReference>
<dbReference type="GO" id="GO:0003700">
    <property type="term" value="F:DNA-binding transcription factor activity"/>
    <property type="evidence" value="ECO:0007669"/>
    <property type="project" value="InterPro"/>
</dbReference>
<dbReference type="InterPro" id="IPR036388">
    <property type="entry name" value="WH-like_DNA-bd_sf"/>
</dbReference>
<dbReference type="OrthoDB" id="9785745at2"/>
<evidence type="ECO:0000256" key="4">
    <source>
        <dbReference type="ARBA" id="ARBA00023163"/>
    </source>
</evidence>
<evidence type="ECO:0000313" key="6">
    <source>
        <dbReference type="EMBL" id="KMY33123.1"/>
    </source>
</evidence>
<protein>
    <submittedName>
        <fullName evidence="6">LysR family transcriptional regulator</fullName>
    </submittedName>
</protein>
<reference evidence="7" key="1">
    <citation type="submission" date="2015-07" db="EMBL/GenBank/DDBJ databases">
        <authorList>
            <consortium name="Consortium for Microbial Forensics and Genomics (microFORGE)"/>
            <person name="Knight B.M."/>
            <person name="Roberts D.P."/>
            <person name="Lin D."/>
            <person name="Hari K."/>
            <person name="Fletcher J."/>
            <person name="Melcher U."/>
            <person name="Blagden T."/>
            <person name="Winegar R.A."/>
        </authorList>
    </citation>
    <scope>NUCLEOTIDE SEQUENCE [LARGE SCALE GENOMIC DNA]</scope>
    <source>
        <strain evidence="7">DSM 23493</strain>
    </source>
</reference>
<keyword evidence="3" id="KW-0238">DNA-binding</keyword>
<evidence type="ECO:0000256" key="1">
    <source>
        <dbReference type="ARBA" id="ARBA00009437"/>
    </source>
</evidence>
<evidence type="ECO:0000259" key="5">
    <source>
        <dbReference type="PROSITE" id="PS50931"/>
    </source>
</evidence>
<comment type="caution">
    <text evidence="6">The sequence shown here is derived from an EMBL/GenBank/DDBJ whole genome shotgun (WGS) entry which is preliminary data.</text>
</comment>
<dbReference type="GO" id="GO:0000976">
    <property type="term" value="F:transcription cis-regulatory region binding"/>
    <property type="evidence" value="ECO:0007669"/>
    <property type="project" value="TreeGrafter"/>
</dbReference>
<evidence type="ECO:0000313" key="7">
    <source>
        <dbReference type="Proteomes" id="UP000037326"/>
    </source>
</evidence>
<evidence type="ECO:0000256" key="2">
    <source>
        <dbReference type="ARBA" id="ARBA00023015"/>
    </source>
</evidence>
<dbReference type="SUPFAM" id="SSF53850">
    <property type="entry name" value="Periplasmic binding protein-like II"/>
    <property type="match status" value="1"/>
</dbReference>
<evidence type="ECO:0000256" key="3">
    <source>
        <dbReference type="ARBA" id="ARBA00023125"/>
    </source>
</evidence>
<dbReference type="EMBL" id="LFXJ01000005">
    <property type="protein sequence ID" value="KMY33123.1"/>
    <property type="molecule type" value="Genomic_DNA"/>
</dbReference>
<dbReference type="PROSITE" id="PS50931">
    <property type="entry name" value="HTH_LYSR"/>
    <property type="match status" value="1"/>
</dbReference>
<dbReference type="AlphaFoldDB" id="A0A0K9FFZ8"/>
<dbReference type="PANTHER" id="PTHR30126:SF39">
    <property type="entry name" value="HTH-TYPE TRANSCRIPTIONAL REGULATOR CYSL"/>
    <property type="match status" value="1"/>
</dbReference>